<dbReference type="GO" id="GO:0005737">
    <property type="term" value="C:cytoplasm"/>
    <property type="evidence" value="ECO:0007669"/>
    <property type="project" value="UniProtKB-SubCell"/>
</dbReference>
<evidence type="ECO:0000256" key="7">
    <source>
        <dbReference type="ARBA" id="ARBA00023146"/>
    </source>
</evidence>
<dbReference type="RefSeq" id="WP_340602163.1">
    <property type="nucleotide sequence ID" value="NZ_JBBMXV010000001.1"/>
</dbReference>
<dbReference type="InterPro" id="IPR041715">
    <property type="entry name" value="HisRS-like_core"/>
</dbReference>
<feature type="compositionally biased region" description="Basic and acidic residues" evidence="11">
    <location>
        <begin position="420"/>
        <end position="432"/>
    </location>
</feature>
<feature type="binding site" evidence="10">
    <location>
        <position position="125"/>
    </location>
    <ligand>
        <name>L-histidine</name>
        <dbReference type="ChEBI" id="CHEBI:57595"/>
    </ligand>
</feature>
<evidence type="ECO:0000313" key="13">
    <source>
        <dbReference type="EMBL" id="MFC6903672.1"/>
    </source>
</evidence>
<dbReference type="InterPro" id="IPR033656">
    <property type="entry name" value="HisRS_anticodon"/>
</dbReference>
<dbReference type="SUPFAM" id="SSF52954">
    <property type="entry name" value="Class II aaRS ABD-related"/>
    <property type="match status" value="1"/>
</dbReference>
<feature type="domain" description="Aminoacyl-transfer RNA synthetases class-II family profile" evidence="12">
    <location>
        <begin position="1"/>
        <end position="133"/>
    </location>
</feature>
<evidence type="ECO:0000256" key="2">
    <source>
        <dbReference type="ARBA" id="ARBA00008226"/>
    </source>
</evidence>
<dbReference type="Pfam" id="PF03129">
    <property type="entry name" value="HGTP_anticodon"/>
    <property type="match status" value="1"/>
</dbReference>
<sequence>MYERIKGFRDFYPEEMRARRDVTDQLEDVARRYGFREVGTPALERTQLYVDKSGEEITDELYNFTDQGGRDVAMTPELTPTVARMVVAKQQELSKPIKWFSTRPFWRYEQVQQGRFREFYQTNVDIFGSSEPEADAEILAYCADALTGLGLENDDFEFRVSHRDILGGLLEAFDGEVDTGEAIRAVDKREKIEDAEYYGLLTDAGLETADAEQFDALLSTDDLSELVEFAGTDRVEAAVENLEDVLAAAEDFGAREYCTVSLETARGLDYYTGVVFECFDSAGEVSRSVFGGGRYDDLIEGFGGQPTPAVGVAPGHETLSLLLDRANACPEGSLRTDYYVLTVGDTRPVAARIARELRGRGHAVETDVSDRSFGAQMNYADSIGAETVVIVGERDLESGEITVKDMESGEQTTTPVESFPGDHERPTYDDLA</sequence>
<evidence type="ECO:0000256" key="3">
    <source>
        <dbReference type="ARBA" id="ARBA00022598"/>
    </source>
</evidence>
<evidence type="ECO:0000256" key="8">
    <source>
        <dbReference type="ARBA" id="ARBA00047639"/>
    </source>
</evidence>
<evidence type="ECO:0000256" key="4">
    <source>
        <dbReference type="ARBA" id="ARBA00022741"/>
    </source>
</evidence>
<protein>
    <recommendedName>
        <fullName evidence="9">Histidine--tRNA ligase</fullName>
        <ecNumber evidence="9">6.1.1.21</ecNumber>
    </recommendedName>
    <alternativeName>
        <fullName evidence="9">Histidyl-tRNA synthetase</fullName>
        <shortName evidence="9">HisRS</shortName>
    </alternativeName>
</protein>
<evidence type="ECO:0000256" key="5">
    <source>
        <dbReference type="ARBA" id="ARBA00022840"/>
    </source>
</evidence>
<dbReference type="InterPro" id="IPR004154">
    <property type="entry name" value="Anticodon-bd"/>
</dbReference>
<dbReference type="PANTHER" id="PTHR43707:SF1">
    <property type="entry name" value="HISTIDINE--TRNA LIGASE, MITOCHONDRIAL-RELATED"/>
    <property type="match status" value="1"/>
</dbReference>
<gene>
    <name evidence="9 13" type="primary">hisS</name>
    <name evidence="13" type="ORF">ACFQGH_00505</name>
</gene>
<evidence type="ECO:0000259" key="12">
    <source>
        <dbReference type="PROSITE" id="PS50862"/>
    </source>
</evidence>
<evidence type="ECO:0000256" key="11">
    <source>
        <dbReference type="SAM" id="MobiDB-lite"/>
    </source>
</evidence>
<keyword evidence="6 9" id="KW-0648">Protein biosynthesis</keyword>
<comment type="subcellular location">
    <subcellularLocation>
        <location evidence="1 9">Cytoplasm</location>
    </subcellularLocation>
</comment>
<dbReference type="InterPro" id="IPR045864">
    <property type="entry name" value="aa-tRNA-synth_II/BPL/LPL"/>
</dbReference>
<dbReference type="SUPFAM" id="SSF55681">
    <property type="entry name" value="Class II aaRS and biotin synthetases"/>
    <property type="match status" value="1"/>
</dbReference>
<dbReference type="HAMAP" id="MF_00127">
    <property type="entry name" value="His_tRNA_synth"/>
    <property type="match status" value="1"/>
</dbReference>
<feature type="binding site" evidence="10">
    <location>
        <position position="266"/>
    </location>
    <ligand>
        <name>L-histidine</name>
        <dbReference type="ChEBI" id="CHEBI:57595"/>
    </ligand>
</feature>
<dbReference type="InterPro" id="IPR006195">
    <property type="entry name" value="aa-tRNA-synth_II"/>
</dbReference>
<evidence type="ECO:0000256" key="6">
    <source>
        <dbReference type="ARBA" id="ARBA00022917"/>
    </source>
</evidence>
<dbReference type="CDD" id="cd00859">
    <property type="entry name" value="HisRS_anticodon"/>
    <property type="match status" value="1"/>
</dbReference>
<reference evidence="13 14" key="1">
    <citation type="journal article" date="2019" name="Int. J. Syst. Evol. Microbiol.">
        <title>The Global Catalogue of Microorganisms (GCM) 10K type strain sequencing project: providing services to taxonomists for standard genome sequencing and annotation.</title>
        <authorList>
            <consortium name="The Broad Institute Genomics Platform"/>
            <consortium name="The Broad Institute Genome Sequencing Center for Infectious Disease"/>
            <person name="Wu L."/>
            <person name="Ma J."/>
        </authorList>
    </citation>
    <scope>NUCLEOTIDE SEQUENCE [LARGE SCALE GENOMIC DNA]</scope>
    <source>
        <strain evidence="13 14">CGMCC 1.3240</strain>
    </source>
</reference>
<evidence type="ECO:0000256" key="10">
    <source>
        <dbReference type="PIRSR" id="PIRSR001549-1"/>
    </source>
</evidence>
<feature type="region of interest" description="Disordered" evidence="11">
    <location>
        <begin position="405"/>
        <end position="432"/>
    </location>
</feature>
<dbReference type="Gene3D" id="3.30.930.10">
    <property type="entry name" value="Bira Bifunctional Protein, Domain 2"/>
    <property type="match status" value="1"/>
</dbReference>
<feature type="binding site" evidence="10">
    <location>
        <position position="121"/>
    </location>
    <ligand>
        <name>L-histidine</name>
        <dbReference type="ChEBI" id="CHEBI:57595"/>
    </ligand>
</feature>
<dbReference type="EC" id="6.1.1.21" evidence="9"/>
<dbReference type="GO" id="GO:0005524">
    <property type="term" value="F:ATP binding"/>
    <property type="evidence" value="ECO:0007669"/>
    <property type="project" value="UniProtKB-UniRule"/>
</dbReference>
<dbReference type="InterPro" id="IPR015807">
    <property type="entry name" value="His-tRNA-ligase"/>
</dbReference>
<dbReference type="InterPro" id="IPR036621">
    <property type="entry name" value="Anticodon-bd_dom_sf"/>
</dbReference>
<evidence type="ECO:0000256" key="9">
    <source>
        <dbReference type="HAMAP-Rule" id="MF_00127"/>
    </source>
</evidence>
<organism evidence="13 14">
    <name type="scientific">Halalkalicoccus tibetensis</name>
    <dbReference type="NCBI Taxonomy" id="175632"/>
    <lineage>
        <taxon>Archaea</taxon>
        <taxon>Methanobacteriati</taxon>
        <taxon>Methanobacteriota</taxon>
        <taxon>Stenosarchaea group</taxon>
        <taxon>Halobacteria</taxon>
        <taxon>Halobacteriales</taxon>
        <taxon>Halococcaceae</taxon>
        <taxon>Halalkalicoccus</taxon>
    </lineage>
</organism>
<dbReference type="GO" id="GO:0006427">
    <property type="term" value="P:histidyl-tRNA aminoacylation"/>
    <property type="evidence" value="ECO:0007669"/>
    <property type="project" value="UniProtKB-UniRule"/>
</dbReference>
<dbReference type="CDD" id="cd00773">
    <property type="entry name" value="HisRS-like_core"/>
    <property type="match status" value="1"/>
</dbReference>
<keyword evidence="3 9" id="KW-0436">Ligase</keyword>
<keyword evidence="9" id="KW-0963">Cytoplasm</keyword>
<dbReference type="Pfam" id="PF13393">
    <property type="entry name" value="tRNA-synt_His"/>
    <property type="match status" value="1"/>
</dbReference>
<dbReference type="EMBL" id="JBHSXQ010000001">
    <property type="protein sequence ID" value="MFC6903672.1"/>
    <property type="molecule type" value="Genomic_DNA"/>
</dbReference>
<keyword evidence="4 9" id="KW-0547">Nucleotide-binding</keyword>
<evidence type="ECO:0000313" key="14">
    <source>
        <dbReference type="Proteomes" id="UP001596312"/>
    </source>
</evidence>
<keyword evidence="5 9" id="KW-0067">ATP-binding</keyword>
<dbReference type="NCBIfam" id="TIGR00442">
    <property type="entry name" value="hisS"/>
    <property type="match status" value="1"/>
</dbReference>
<dbReference type="Gene3D" id="3.40.50.800">
    <property type="entry name" value="Anticodon-binding domain"/>
    <property type="match status" value="1"/>
</dbReference>
<evidence type="ECO:0000256" key="1">
    <source>
        <dbReference type="ARBA" id="ARBA00004496"/>
    </source>
</evidence>
<keyword evidence="14" id="KW-1185">Reference proteome</keyword>
<feature type="binding site" evidence="10">
    <location>
        <begin position="77"/>
        <end position="79"/>
    </location>
    <ligand>
        <name>L-histidine</name>
        <dbReference type="ChEBI" id="CHEBI:57595"/>
    </ligand>
</feature>
<accession>A0ABD5UWP8</accession>
<keyword evidence="7 9" id="KW-0030">Aminoacyl-tRNA synthetase</keyword>
<comment type="caution">
    <text evidence="13">The sequence shown here is derived from an EMBL/GenBank/DDBJ whole genome shotgun (WGS) entry which is preliminary data.</text>
</comment>
<name>A0ABD5UWP8_9EURY</name>
<dbReference type="GO" id="GO:0004821">
    <property type="term" value="F:histidine-tRNA ligase activity"/>
    <property type="evidence" value="ECO:0007669"/>
    <property type="project" value="UniProtKB-UniRule"/>
</dbReference>
<dbReference type="PIRSF" id="PIRSF001549">
    <property type="entry name" value="His-tRNA_synth"/>
    <property type="match status" value="1"/>
</dbReference>
<dbReference type="PANTHER" id="PTHR43707">
    <property type="entry name" value="HISTIDYL-TRNA SYNTHETASE"/>
    <property type="match status" value="1"/>
</dbReference>
<proteinExistence type="inferred from homology"/>
<feature type="binding site" evidence="10">
    <location>
        <position position="107"/>
    </location>
    <ligand>
        <name>L-histidine</name>
        <dbReference type="ChEBI" id="CHEBI:57595"/>
    </ligand>
</feature>
<dbReference type="PROSITE" id="PS50862">
    <property type="entry name" value="AA_TRNA_LIGASE_II"/>
    <property type="match status" value="1"/>
</dbReference>
<dbReference type="InterPro" id="IPR004516">
    <property type="entry name" value="HisRS/HisZ"/>
</dbReference>
<comment type="catalytic activity">
    <reaction evidence="8 9">
        <text>tRNA(His) + L-histidine + ATP = L-histidyl-tRNA(His) + AMP + diphosphate + H(+)</text>
        <dbReference type="Rhea" id="RHEA:17313"/>
        <dbReference type="Rhea" id="RHEA-COMP:9665"/>
        <dbReference type="Rhea" id="RHEA-COMP:9689"/>
        <dbReference type="ChEBI" id="CHEBI:15378"/>
        <dbReference type="ChEBI" id="CHEBI:30616"/>
        <dbReference type="ChEBI" id="CHEBI:33019"/>
        <dbReference type="ChEBI" id="CHEBI:57595"/>
        <dbReference type="ChEBI" id="CHEBI:78442"/>
        <dbReference type="ChEBI" id="CHEBI:78527"/>
        <dbReference type="ChEBI" id="CHEBI:456215"/>
        <dbReference type="EC" id="6.1.1.21"/>
    </reaction>
</comment>
<feature type="binding site" evidence="10">
    <location>
        <begin position="270"/>
        <end position="271"/>
    </location>
    <ligand>
        <name>L-histidine</name>
        <dbReference type="ChEBI" id="CHEBI:57595"/>
    </ligand>
</feature>
<dbReference type="AlphaFoldDB" id="A0ABD5UWP8"/>
<dbReference type="Proteomes" id="UP001596312">
    <property type="component" value="Unassembled WGS sequence"/>
</dbReference>
<comment type="similarity">
    <text evidence="2 9">Belongs to the class-II aminoacyl-tRNA synthetase family.</text>
</comment>